<dbReference type="OrthoDB" id="3681635at2"/>
<dbReference type="GO" id="GO:0005975">
    <property type="term" value="P:carbohydrate metabolic process"/>
    <property type="evidence" value="ECO:0007669"/>
    <property type="project" value="InterPro"/>
</dbReference>
<evidence type="ECO:0000313" key="2">
    <source>
        <dbReference type="EMBL" id="BDI34453.1"/>
    </source>
</evidence>
<protein>
    <recommendedName>
        <fullName evidence="1">GH18 domain-containing protein</fullName>
    </recommendedName>
</protein>
<dbReference type="SUPFAM" id="SSF51445">
    <property type="entry name" value="(Trans)glycosidases"/>
    <property type="match status" value="1"/>
</dbReference>
<evidence type="ECO:0000259" key="1">
    <source>
        <dbReference type="Pfam" id="PF00704"/>
    </source>
</evidence>
<dbReference type="AlphaFoldDB" id="A0A402CR39"/>
<keyword evidence="3" id="KW-1185">Reference proteome</keyword>
<dbReference type="EMBL" id="AP025739">
    <property type="protein sequence ID" value="BDI34453.1"/>
    <property type="molecule type" value="Genomic_DNA"/>
</dbReference>
<reference evidence="2 3" key="1">
    <citation type="journal article" date="2019" name="Int. J. Syst. Evol. Microbiol.">
        <title>Capsulimonas corticalis gen. nov., sp. nov., an aerobic capsulated bacterium, of a novel bacterial order, Capsulimonadales ord. nov., of the class Armatimonadia of the phylum Armatimonadetes.</title>
        <authorList>
            <person name="Li J."/>
            <person name="Kudo C."/>
            <person name="Tonouchi A."/>
        </authorList>
    </citation>
    <scope>NUCLEOTIDE SEQUENCE [LARGE SCALE GENOMIC DNA]</scope>
    <source>
        <strain evidence="2 3">AX-7</strain>
    </source>
</reference>
<name>A0A402CR39_9BACT</name>
<sequence length="327" mass="36825">MKSKLTKHRQRIGLAILAFVILILADIFLYPMLAQPPGPMPTATENGLWLRYTWYFGGARDYDGLAQRLQEEKIRDAYFHVRGIDADGHLHFRYPDRARRLTSEVHKRSPGVRAIAWIYAGNSHGEGKVDLSRPEVRAAMAQEARWLAEDCGFDGVQWDYEICANGDPHLLELLEETRAAMPAGKLLSVATPLWSPIASERLGWDDAYFQKVAARCDQMTVMAYDSGLYSPRIYVWLVAQQVTHVTQDAAAANPSCRVLIGVPTYAKGGLSHDPHTENMRMGLIGVRTGLADPQTKQSAFAGVAPFADYTTQADEWRTYDEIWRRRD</sequence>
<feature type="domain" description="GH18" evidence="1">
    <location>
        <begin position="55"/>
        <end position="320"/>
    </location>
</feature>
<proteinExistence type="predicted"/>
<dbReference type="Pfam" id="PF00704">
    <property type="entry name" value="Glyco_hydro_18"/>
    <property type="match status" value="1"/>
</dbReference>
<dbReference type="RefSeq" id="WP_119319815.1">
    <property type="nucleotide sequence ID" value="NZ_AP025739.1"/>
</dbReference>
<accession>A0A402CR39</accession>
<dbReference type="InterPro" id="IPR017853">
    <property type="entry name" value="GH"/>
</dbReference>
<dbReference type="Gene3D" id="3.20.20.80">
    <property type="entry name" value="Glycosidases"/>
    <property type="match status" value="1"/>
</dbReference>
<dbReference type="InterPro" id="IPR001223">
    <property type="entry name" value="Glyco_hydro18_cat"/>
</dbReference>
<evidence type="ECO:0000313" key="3">
    <source>
        <dbReference type="Proteomes" id="UP000287394"/>
    </source>
</evidence>
<dbReference type="Proteomes" id="UP000287394">
    <property type="component" value="Chromosome"/>
</dbReference>
<gene>
    <name evidence="2" type="ORF">CCAX7_65040</name>
</gene>
<dbReference type="KEGG" id="ccot:CCAX7_65040"/>
<organism evidence="2 3">
    <name type="scientific">Capsulimonas corticalis</name>
    <dbReference type="NCBI Taxonomy" id="2219043"/>
    <lineage>
        <taxon>Bacteria</taxon>
        <taxon>Bacillati</taxon>
        <taxon>Armatimonadota</taxon>
        <taxon>Armatimonadia</taxon>
        <taxon>Capsulimonadales</taxon>
        <taxon>Capsulimonadaceae</taxon>
        <taxon>Capsulimonas</taxon>
    </lineage>
</organism>